<dbReference type="CDD" id="cd14014">
    <property type="entry name" value="STKc_PknB_like"/>
    <property type="match status" value="1"/>
</dbReference>
<dbReference type="EMBL" id="QTSU01000003">
    <property type="protein sequence ID" value="RDZ26612.1"/>
    <property type="molecule type" value="Genomic_DNA"/>
</dbReference>
<keyword evidence="3" id="KW-0418">Kinase</keyword>
<evidence type="ECO:0000313" key="8">
    <source>
        <dbReference type="Proteomes" id="UP000264492"/>
    </source>
</evidence>
<dbReference type="GO" id="GO:0004674">
    <property type="term" value="F:protein serine/threonine kinase activity"/>
    <property type="evidence" value="ECO:0007669"/>
    <property type="project" value="TreeGrafter"/>
</dbReference>
<dbReference type="PROSITE" id="PS50011">
    <property type="entry name" value="PROTEIN_KINASE_DOM"/>
    <property type="match status" value="1"/>
</dbReference>
<dbReference type="Gene3D" id="1.25.40.10">
    <property type="entry name" value="Tetratricopeptide repeat domain"/>
    <property type="match status" value="3"/>
</dbReference>
<proteinExistence type="predicted"/>
<dbReference type="SUPFAM" id="SSF56112">
    <property type="entry name" value="Protein kinase-like (PK-like)"/>
    <property type="match status" value="1"/>
</dbReference>
<accession>A0A371JYB7</accession>
<sequence length="935" mass="102183">MTPEQHARIEQRFQEALTLTADQRSEFLQRSEPDPQVRAAVERLLAHCATQDPSDPLRDRMAEALRAMAAAPQTPLPQTIGAYRLLRELGSGGMGTVYLAERAAGDGVQRVALKLLHGPSGDTAQRRMARERGLLASLDHPLIARHIDGGTSEQGQPYLVMDYIDGASLHEHLTQAPGGLRERLQLFLRLCEAVDHAHRRLVLHRDLKPSNVIVRGDGAPVLLDFGIATLIDADDGPARTVTVAFTPGYSAPEQRRGEAATTATDVFGLGALLFDLVTGRRLSELRGRDAAVPVPSASVEAGALRRTLRGDLDRIVSTACAEAPGERYPSVAALADDVRRHLDGQPVLAAHGGTVYRLRKFIGRHRLATAASVLAVLMASGFVWRLNDERERAVVAERTAQAARERAEQETQYTQASRKFLESVLAETAPDEVRGAPVSVSALLARAADELQADTRQDPRTRAIAWLTIAEVQDAIRDPQASLRAVDAATAAMAQLDPDDPELRARLLGARGSALQGMERPEQAMAAHRELLTLRQRQGADATTLGRAYVQYIASAIQANQDQEVERAIQRATAVLDAAGEAAPELRLELAIAEISPALAVGDLPRAERHLLRARAMAAPVWPADHPGRLILHRLAGQLRGSQLRHDQALREVQEGLRIARTAFGERSRNTMEMENELGGIYHQMGRLPEAVEHSERALRIGVDLGLDPRLLAKLQIDLASVYGESMGQPERAIELLDQALQWLQGYGDEPDVQPWRMRALSARAMSLVTLKRDAAALPDYEAAMALARDHADSKQLISIQLRMVRPLIRERRYERAQQLLDEAEDRVAKGPAEHKNFVPGLLALKADLAFKRGDLALASQRVRQALDAAAASPAYDPLMIANVQLMAAEIAHARGERRSARELLEHATAAYDAGLPPGAVQRVRAEQLRRKLSG</sequence>
<dbReference type="InterPro" id="IPR008271">
    <property type="entry name" value="Ser/Thr_kinase_AS"/>
</dbReference>
<dbReference type="InterPro" id="IPR011990">
    <property type="entry name" value="TPR-like_helical_dom_sf"/>
</dbReference>
<dbReference type="InterPro" id="IPR019734">
    <property type="entry name" value="TPR_rpt"/>
</dbReference>
<dbReference type="Pfam" id="PF13424">
    <property type="entry name" value="TPR_12"/>
    <property type="match status" value="1"/>
</dbReference>
<keyword evidence="8" id="KW-1185">Reference proteome</keyword>
<reference evidence="7 8" key="1">
    <citation type="submission" date="2018-08" db="EMBL/GenBank/DDBJ databases">
        <title>Lysobacter sp. zong2l5, whole genome shotgun sequence.</title>
        <authorList>
            <person name="Zhang X."/>
            <person name="Feng G."/>
            <person name="Zhu H."/>
        </authorList>
    </citation>
    <scope>NUCLEOTIDE SEQUENCE [LARGE SCALE GENOMIC DNA]</scope>
    <source>
        <strain evidence="8">zong2l5</strain>
    </source>
</reference>
<dbReference type="GO" id="GO:0005524">
    <property type="term" value="F:ATP binding"/>
    <property type="evidence" value="ECO:0007669"/>
    <property type="project" value="UniProtKB-UniRule"/>
</dbReference>
<dbReference type="InterPro" id="IPR017441">
    <property type="entry name" value="Protein_kinase_ATP_BS"/>
</dbReference>
<dbReference type="PANTHER" id="PTHR43289:SF34">
    <property type="entry name" value="SERINE_THREONINE-PROTEIN KINASE YBDM-RELATED"/>
    <property type="match status" value="1"/>
</dbReference>
<dbReference type="Proteomes" id="UP000264492">
    <property type="component" value="Unassembled WGS sequence"/>
</dbReference>
<dbReference type="PANTHER" id="PTHR43289">
    <property type="entry name" value="MITOGEN-ACTIVATED PROTEIN KINASE KINASE KINASE 20-RELATED"/>
    <property type="match status" value="1"/>
</dbReference>
<keyword evidence="1" id="KW-0808">Transferase</keyword>
<dbReference type="RefSeq" id="WP_115860814.1">
    <property type="nucleotide sequence ID" value="NZ_QTSU01000003.1"/>
</dbReference>
<dbReference type="PROSITE" id="PS00108">
    <property type="entry name" value="PROTEIN_KINASE_ST"/>
    <property type="match status" value="1"/>
</dbReference>
<evidence type="ECO:0000259" key="6">
    <source>
        <dbReference type="PROSITE" id="PS50011"/>
    </source>
</evidence>
<dbReference type="SMART" id="SM00220">
    <property type="entry name" value="S_TKc"/>
    <property type="match status" value="1"/>
</dbReference>
<evidence type="ECO:0000313" key="7">
    <source>
        <dbReference type="EMBL" id="RDZ26612.1"/>
    </source>
</evidence>
<dbReference type="OrthoDB" id="9801841at2"/>
<dbReference type="AlphaFoldDB" id="A0A371JYB7"/>
<evidence type="ECO:0000256" key="5">
    <source>
        <dbReference type="PROSITE-ProRule" id="PRU10141"/>
    </source>
</evidence>
<dbReference type="InterPro" id="IPR011009">
    <property type="entry name" value="Kinase-like_dom_sf"/>
</dbReference>
<dbReference type="SUPFAM" id="SSF48452">
    <property type="entry name" value="TPR-like"/>
    <property type="match status" value="2"/>
</dbReference>
<dbReference type="Pfam" id="PF00069">
    <property type="entry name" value="Pkinase"/>
    <property type="match status" value="1"/>
</dbReference>
<evidence type="ECO:0000256" key="2">
    <source>
        <dbReference type="ARBA" id="ARBA00022741"/>
    </source>
</evidence>
<dbReference type="Gene3D" id="3.30.200.20">
    <property type="entry name" value="Phosphorylase Kinase, domain 1"/>
    <property type="match status" value="1"/>
</dbReference>
<feature type="binding site" evidence="5">
    <location>
        <position position="114"/>
    </location>
    <ligand>
        <name>ATP</name>
        <dbReference type="ChEBI" id="CHEBI:30616"/>
    </ligand>
</feature>
<comment type="caution">
    <text evidence="7">The sequence shown here is derived from an EMBL/GenBank/DDBJ whole genome shotgun (WGS) entry which is preliminary data.</text>
</comment>
<protein>
    <recommendedName>
        <fullName evidence="6">Protein kinase domain-containing protein</fullName>
    </recommendedName>
</protein>
<dbReference type="Gene3D" id="1.10.510.10">
    <property type="entry name" value="Transferase(Phosphotransferase) domain 1"/>
    <property type="match status" value="1"/>
</dbReference>
<feature type="domain" description="Protein kinase" evidence="6">
    <location>
        <begin position="83"/>
        <end position="348"/>
    </location>
</feature>
<dbReference type="InterPro" id="IPR000719">
    <property type="entry name" value="Prot_kinase_dom"/>
</dbReference>
<evidence type="ECO:0000256" key="1">
    <source>
        <dbReference type="ARBA" id="ARBA00022679"/>
    </source>
</evidence>
<dbReference type="PROSITE" id="PS00107">
    <property type="entry name" value="PROTEIN_KINASE_ATP"/>
    <property type="match status" value="1"/>
</dbReference>
<evidence type="ECO:0000256" key="4">
    <source>
        <dbReference type="ARBA" id="ARBA00022840"/>
    </source>
</evidence>
<evidence type="ECO:0000256" key="3">
    <source>
        <dbReference type="ARBA" id="ARBA00022777"/>
    </source>
</evidence>
<gene>
    <name evidence="7" type="ORF">DX914_16655</name>
</gene>
<dbReference type="SMART" id="SM00028">
    <property type="entry name" value="TPR"/>
    <property type="match status" value="5"/>
</dbReference>
<name>A0A371JYB7_9GAMM</name>
<organism evidence="7 8">
    <name type="scientific">Lysobacter silvisoli</name>
    <dbReference type="NCBI Taxonomy" id="2293254"/>
    <lineage>
        <taxon>Bacteria</taxon>
        <taxon>Pseudomonadati</taxon>
        <taxon>Pseudomonadota</taxon>
        <taxon>Gammaproteobacteria</taxon>
        <taxon>Lysobacterales</taxon>
        <taxon>Lysobacteraceae</taxon>
        <taxon>Lysobacter</taxon>
    </lineage>
</organism>
<keyword evidence="4 5" id="KW-0067">ATP-binding</keyword>
<keyword evidence="2 5" id="KW-0547">Nucleotide-binding</keyword>